<organism evidence="1 2">
    <name type="scientific">Steinernema hermaphroditum</name>
    <dbReference type="NCBI Taxonomy" id="289476"/>
    <lineage>
        <taxon>Eukaryota</taxon>
        <taxon>Metazoa</taxon>
        <taxon>Ecdysozoa</taxon>
        <taxon>Nematoda</taxon>
        <taxon>Chromadorea</taxon>
        <taxon>Rhabditida</taxon>
        <taxon>Tylenchina</taxon>
        <taxon>Panagrolaimomorpha</taxon>
        <taxon>Strongyloidoidea</taxon>
        <taxon>Steinernematidae</taxon>
        <taxon>Steinernema</taxon>
    </lineage>
</organism>
<reference evidence="1" key="1">
    <citation type="submission" date="2023-06" db="EMBL/GenBank/DDBJ databases">
        <title>Genomic analysis of the entomopathogenic nematode Steinernema hermaphroditum.</title>
        <authorList>
            <person name="Schwarz E.M."/>
            <person name="Heppert J.K."/>
            <person name="Baniya A."/>
            <person name="Schwartz H.T."/>
            <person name="Tan C.-H."/>
            <person name="Antoshechkin I."/>
            <person name="Sternberg P.W."/>
            <person name="Goodrich-Blair H."/>
            <person name="Dillman A.R."/>
        </authorList>
    </citation>
    <scope>NUCLEOTIDE SEQUENCE</scope>
    <source>
        <strain evidence="1">PS9179</strain>
        <tissue evidence="1">Whole animal</tissue>
    </source>
</reference>
<dbReference type="InterPro" id="IPR024060">
    <property type="entry name" value="Ureidoglycolate_lyase_dom_sf"/>
</dbReference>
<dbReference type="Proteomes" id="UP001175271">
    <property type="component" value="Unassembled WGS sequence"/>
</dbReference>
<gene>
    <name evidence="1" type="ORF">QR680_005020</name>
</gene>
<proteinExistence type="predicted"/>
<evidence type="ECO:0008006" key="3">
    <source>
        <dbReference type="Google" id="ProtNLM"/>
    </source>
</evidence>
<protein>
    <recommendedName>
        <fullName evidence="3">Ureidoglycolate hydrolase</fullName>
    </recommendedName>
</protein>
<dbReference type="Gene3D" id="2.60.120.480">
    <property type="entry name" value="Ureidoglycolate hydrolase"/>
    <property type="match status" value="1"/>
</dbReference>
<dbReference type="EMBL" id="JAUCMV010000003">
    <property type="protein sequence ID" value="KAK0410241.1"/>
    <property type="molecule type" value="Genomic_DNA"/>
</dbReference>
<keyword evidence="2" id="KW-1185">Reference proteome</keyword>
<dbReference type="AlphaFoldDB" id="A0AA39HQK9"/>
<evidence type="ECO:0000313" key="1">
    <source>
        <dbReference type="EMBL" id="KAK0410241.1"/>
    </source>
</evidence>
<comment type="caution">
    <text evidence="1">The sequence shown here is derived from an EMBL/GenBank/DDBJ whole genome shotgun (WGS) entry which is preliminary data.</text>
</comment>
<name>A0AA39HQK9_9BILA</name>
<evidence type="ECO:0000313" key="2">
    <source>
        <dbReference type="Proteomes" id="UP001175271"/>
    </source>
</evidence>
<sequence length="382" mass="41217">MEFVSIPVFRWSEEIGFVKLAKAENVTDGFKKVPFPAATRRSVEGGDGGDFVKKDNQLAQSISSKAEGLHFNGVLRAHFDGDVAYVPSEQATFVVLVKVPESHEGAEFVAIEIPTTVEAIVIEAGVYHSLIALDGKVATFSIFFRETEIIDSIPLAAALNTSKASAWNLKKKALESRTDGADPKLDGSFSTRRLSTEKPTAESFAPYGKLFEKVENYKEHVACLPFKGHLSASGPHLLSQDFRMEWIEGDAPGTKKIQFSGLTGSFAGGQGCPGVVKDSNGVISADLIMTRPDGSFCVEPIADSDEFLMFLATPGEDKEPTTQSLKAFTFKGITPILAPEVWHSVPIPTAEKIVFRETISVTNANVVINVSAESGKPMSAQL</sequence>
<accession>A0AA39HQK9</accession>
<dbReference type="GO" id="GO:0004848">
    <property type="term" value="F:ureidoglycolate hydrolase activity"/>
    <property type="evidence" value="ECO:0007669"/>
    <property type="project" value="InterPro"/>
</dbReference>